<feature type="transmembrane region" description="Helical" evidence="5">
    <location>
        <begin position="130"/>
        <end position="157"/>
    </location>
</feature>
<dbReference type="NCBIfam" id="TIGR00945">
    <property type="entry name" value="tatC"/>
    <property type="match status" value="1"/>
</dbReference>
<keyword evidence="5" id="KW-0653">Protein transport</keyword>
<proteinExistence type="inferred from homology"/>
<dbReference type="InterPro" id="IPR002033">
    <property type="entry name" value="TatC"/>
</dbReference>
<keyword evidence="5" id="KW-0811">Translocation</keyword>
<sequence>MADAKQPQLEDKNKPEVEDELAGSEAPLLEHLIELRKRLIYSAIAVVVLMIGCFLISKNIFDILLGPYRGVYANDPTHTIELIYTAPQELFFTELNLAFFGAIFLGFPFIATQIYLFVAPGLYKHERKALVPYLIATPIFFIMGALMVYFTVLPMALHFFAGMETEEIKLMPRVSEYLGFAMTLILAFGICFQLPVVLTLLAQIDLVNVEMLKKGRRFAIVGILIVAALITPPDPISQIGLALPMYALYELAILSVRIVQKRREAKLAAQEAELSGSSSE</sequence>
<dbReference type="PRINTS" id="PR01840">
    <property type="entry name" value="TATCFAMILY"/>
</dbReference>
<dbReference type="PANTHER" id="PTHR30371:SF0">
    <property type="entry name" value="SEC-INDEPENDENT PROTEIN TRANSLOCASE PROTEIN TATC, CHLOROPLASTIC-RELATED"/>
    <property type="match status" value="1"/>
</dbReference>
<accession>A0A087M1P9</accession>
<comment type="caution">
    <text evidence="7">The sequence shown here is derived from an EMBL/GenBank/DDBJ whole genome shotgun (WGS) entry which is preliminary data.</text>
</comment>
<evidence type="ECO:0000256" key="5">
    <source>
        <dbReference type="HAMAP-Rule" id="MF_00902"/>
    </source>
</evidence>
<dbReference type="GO" id="GO:0065002">
    <property type="term" value="P:intracellular protein transmembrane transport"/>
    <property type="evidence" value="ECO:0007669"/>
    <property type="project" value="TreeGrafter"/>
</dbReference>
<evidence type="ECO:0000256" key="3">
    <source>
        <dbReference type="ARBA" id="ARBA00022989"/>
    </source>
</evidence>
<dbReference type="STRING" id="46914.JP75_12460"/>
<dbReference type="OrthoDB" id="9777044at2"/>
<dbReference type="GO" id="GO:0009977">
    <property type="term" value="F:proton motive force dependent protein transmembrane transporter activity"/>
    <property type="evidence" value="ECO:0007669"/>
    <property type="project" value="TreeGrafter"/>
</dbReference>
<dbReference type="PROSITE" id="PS01218">
    <property type="entry name" value="TATC"/>
    <property type="match status" value="1"/>
</dbReference>
<feature type="transmembrane region" description="Helical" evidence="5">
    <location>
        <begin position="39"/>
        <end position="57"/>
    </location>
</feature>
<dbReference type="AlphaFoldDB" id="A0A087M1P9"/>
<name>A0A087M1P9_9HYPH</name>
<evidence type="ECO:0000256" key="6">
    <source>
        <dbReference type="SAM" id="MobiDB-lite"/>
    </source>
</evidence>
<keyword evidence="4 5" id="KW-0472">Membrane</keyword>
<feature type="transmembrane region" description="Helical" evidence="5">
    <location>
        <begin position="97"/>
        <end position="118"/>
    </location>
</feature>
<keyword evidence="8" id="KW-1185">Reference proteome</keyword>
<feature type="transmembrane region" description="Helical" evidence="5">
    <location>
        <begin position="177"/>
        <end position="202"/>
    </location>
</feature>
<dbReference type="RefSeq" id="WP_035083201.1">
    <property type="nucleotide sequence ID" value="NZ_JQGC01000010.1"/>
</dbReference>
<keyword evidence="3 5" id="KW-1133">Transmembrane helix</keyword>
<feature type="transmembrane region" description="Helical" evidence="5">
    <location>
        <begin position="236"/>
        <end position="256"/>
    </location>
</feature>
<protein>
    <recommendedName>
        <fullName evidence="5">Sec-independent protein translocase protein TatC</fullName>
    </recommendedName>
</protein>
<comment type="subunit">
    <text evidence="5">The Tat system comprises two distinct complexes: a TatABC complex, containing multiple copies of TatA, TatB and TatC subunits, and a separate TatA complex, containing only TatA subunits. Substrates initially bind to the TatABC complex, which probably triggers association of the separate TatA complex to form the active translocon.</text>
</comment>
<keyword evidence="2 5" id="KW-0812">Transmembrane</keyword>
<keyword evidence="5" id="KW-1003">Cell membrane</keyword>
<dbReference type="EMBL" id="JQGC01000010">
    <property type="protein sequence ID" value="KFL30802.1"/>
    <property type="molecule type" value="Genomic_DNA"/>
</dbReference>
<gene>
    <name evidence="5" type="primary">tatC</name>
    <name evidence="7" type="ORF">JP75_12460</name>
</gene>
<dbReference type="Pfam" id="PF00902">
    <property type="entry name" value="TatC"/>
    <property type="match status" value="1"/>
</dbReference>
<dbReference type="HAMAP" id="MF_00902">
    <property type="entry name" value="TatC"/>
    <property type="match status" value="1"/>
</dbReference>
<evidence type="ECO:0000256" key="1">
    <source>
        <dbReference type="ARBA" id="ARBA00004141"/>
    </source>
</evidence>
<dbReference type="InterPro" id="IPR019820">
    <property type="entry name" value="Sec-indep_translocase_CS"/>
</dbReference>
<dbReference type="Proteomes" id="UP000028981">
    <property type="component" value="Unassembled WGS sequence"/>
</dbReference>
<evidence type="ECO:0000256" key="2">
    <source>
        <dbReference type="ARBA" id="ARBA00022692"/>
    </source>
</evidence>
<organism evidence="7 8">
    <name type="scientific">Devosia riboflavina</name>
    <dbReference type="NCBI Taxonomy" id="46914"/>
    <lineage>
        <taxon>Bacteria</taxon>
        <taxon>Pseudomonadati</taxon>
        <taxon>Pseudomonadota</taxon>
        <taxon>Alphaproteobacteria</taxon>
        <taxon>Hyphomicrobiales</taxon>
        <taxon>Devosiaceae</taxon>
        <taxon>Devosia</taxon>
    </lineage>
</organism>
<dbReference type="GO" id="GO:0043953">
    <property type="term" value="P:protein transport by the Tat complex"/>
    <property type="evidence" value="ECO:0007669"/>
    <property type="project" value="UniProtKB-UniRule"/>
</dbReference>
<comment type="similarity">
    <text evidence="5">Belongs to the TatC family.</text>
</comment>
<comment type="subcellular location">
    <subcellularLocation>
        <location evidence="5">Cell membrane</location>
        <topology evidence="5">Multi-pass membrane protein</topology>
    </subcellularLocation>
    <subcellularLocation>
        <location evidence="1">Membrane</location>
        <topology evidence="1">Multi-pass membrane protein</topology>
    </subcellularLocation>
</comment>
<evidence type="ECO:0000256" key="4">
    <source>
        <dbReference type="ARBA" id="ARBA00023136"/>
    </source>
</evidence>
<comment type="function">
    <text evidence="5">Part of the twin-arginine translocation (Tat) system that transports large folded proteins containing a characteristic twin-arginine motif in their signal peptide across membranes. Together with TatB, TatC is part of a receptor directly interacting with Tat signal peptides.</text>
</comment>
<dbReference type="PANTHER" id="PTHR30371">
    <property type="entry name" value="SEC-INDEPENDENT PROTEIN TRANSLOCASE PROTEIN TATC"/>
    <property type="match status" value="1"/>
</dbReference>
<evidence type="ECO:0000313" key="7">
    <source>
        <dbReference type="EMBL" id="KFL30802.1"/>
    </source>
</evidence>
<reference evidence="7 8" key="1">
    <citation type="submission" date="2014-08" db="EMBL/GenBank/DDBJ databases">
        <authorList>
            <person name="Hassan Y.I."/>
            <person name="Lepp D."/>
            <person name="Zhou T."/>
        </authorList>
    </citation>
    <scope>NUCLEOTIDE SEQUENCE [LARGE SCALE GENOMIC DNA]</scope>
    <source>
        <strain evidence="7 8">IFO13584</strain>
    </source>
</reference>
<feature type="region of interest" description="Disordered" evidence="6">
    <location>
        <begin position="1"/>
        <end position="20"/>
    </location>
</feature>
<dbReference type="GO" id="GO:0033281">
    <property type="term" value="C:TAT protein transport complex"/>
    <property type="evidence" value="ECO:0007669"/>
    <property type="project" value="UniProtKB-UniRule"/>
</dbReference>
<evidence type="ECO:0000313" key="8">
    <source>
        <dbReference type="Proteomes" id="UP000028981"/>
    </source>
</evidence>
<feature type="transmembrane region" description="Helical" evidence="5">
    <location>
        <begin position="214"/>
        <end position="230"/>
    </location>
</feature>
<keyword evidence="5" id="KW-0813">Transport</keyword>